<evidence type="ECO:0000313" key="2">
    <source>
        <dbReference type="Proteomes" id="UP000234849"/>
    </source>
</evidence>
<gene>
    <name evidence="1" type="ORF">CDL18_04860</name>
</gene>
<sequence>MNEKINILNIELYQTSVKAAMQKVVQYMESDSINTVEIITMDMLLKGKDMPGWKEAVESLNLVLPGETEILEAAGVREKTLLRDTAGLVFLKMFLRYIQRNKKRVFLVAQSETEILEMESAIREHDRKLILAGRGVLPPDGAGIEQVINAVNGAETDCIFSLLPSPEQELLIQRNSALLNARVWFGCGSVLKEIYMKKQKKGKIQRFLRRKVFRYQVGRQQRSEE</sequence>
<dbReference type="RefSeq" id="WP_101879320.1">
    <property type="nucleotide sequence ID" value="NZ_NIHM01000005.1"/>
</dbReference>
<proteinExistence type="predicted"/>
<dbReference type="GO" id="GO:0016740">
    <property type="term" value="F:transferase activity"/>
    <property type="evidence" value="ECO:0007669"/>
    <property type="project" value="InterPro"/>
</dbReference>
<dbReference type="Pfam" id="PF03808">
    <property type="entry name" value="Glyco_tran_WecG"/>
    <property type="match status" value="1"/>
</dbReference>
<dbReference type="InterPro" id="IPR004629">
    <property type="entry name" value="WecG_TagA_CpsF"/>
</dbReference>
<name>A0A2N5NK40_MEDGN</name>
<reference evidence="1 2" key="1">
    <citation type="journal article" date="2017" name="Genome Med.">
        <title>A novel Ruminococcus gnavus clade enriched in inflammatory bowel disease patients.</title>
        <authorList>
            <person name="Hall A.B."/>
            <person name="Yassour M."/>
            <person name="Sauk J."/>
            <person name="Garner A."/>
            <person name="Jiang X."/>
            <person name="Arthur T."/>
            <person name="Lagoudas G.K."/>
            <person name="Vatanen T."/>
            <person name="Fornelos N."/>
            <person name="Wilson R."/>
            <person name="Bertha M."/>
            <person name="Cohen M."/>
            <person name="Garber J."/>
            <person name="Khalili H."/>
            <person name="Gevers D."/>
            <person name="Ananthakrishnan A.N."/>
            <person name="Kugathasan S."/>
            <person name="Lander E.S."/>
            <person name="Blainey P."/>
            <person name="Vlamakis H."/>
            <person name="Xavier R.J."/>
            <person name="Huttenhower C."/>
        </authorList>
    </citation>
    <scope>NUCLEOTIDE SEQUENCE [LARGE SCALE GENOMIC DNA]</scope>
    <source>
        <strain evidence="1 2">RJX1118</strain>
    </source>
</reference>
<comment type="caution">
    <text evidence="1">The sequence shown here is derived from an EMBL/GenBank/DDBJ whole genome shotgun (WGS) entry which is preliminary data.</text>
</comment>
<evidence type="ECO:0000313" key="1">
    <source>
        <dbReference type="EMBL" id="PLT56509.1"/>
    </source>
</evidence>
<dbReference type="Proteomes" id="UP000234849">
    <property type="component" value="Unassembled WGS sequence"/>
</dbReference>
<accession>A0A2N5NK40</accession>
<protein>
    <submittedName>
        <fullName evidence="1">Teichoic acid biosynthesis protein</fullName>
    </submittedName>
</protein>
<dbReference type="AlphaFoldDB" id="A0A2N5NK40"/>
<organism evidence="1 2">
    <name type="scientific">Mediterraneibacter gnavus</name>
    <name type="common">Ruminococcus gnavus</name>
    <dbReference type="NCBI Taxonomy" id="33038"/>
    <lineage>
        <taxon>Bacteria</taxon>
        <taxon>Bacillati</taxon>
        <taxon>Bacillota</taxon>
        <taxon>Clostridia</taxon>
        <taxon>Lachnospirales</taxon>
        <taxon>Lachnospiraceae</taxon>
        <taxon>Mediterraneibacter</taxon>
    </lineage>
</organism>
<dbReference type="EMBL" id="NIHM01000005">
    <property type="protein sequence ID" value="PLT56509.1"/>
    <property type="molecule type" value="Genomic_DNA"/>
</dbReference>